<comment type="caution">
    <text evidence="1">The sequence shown here is derived from an EMBL/GenBank/DDBJ whole genome shotgun (WGS) entry which is preliminary data.</text>
</comment>
<reference evidence="1 2" key="1">
    <citation type="journal article" date="2019" name="Sci. Rep.">
        <title>Orb-weaving spider Araneus ventricosus genome elucidates the spidroin gene catalogue.</title>
        <authorList>
            <person name="Kono N."/>
            <person name="Nakamura H."/>
            <person name="Ohtoshi R."/>
            <person name="Moran D.A.P."/>
            <person name="Shinohara A."/>
            <person name="Yoshida Y."/>
            <person name="Fujiwara M."/>
            <person name="Mori M."/>
            <person name="Tomita M."/>
            <person name="Arakawa K."/>
        </authorList>
    </citation>
    <scope>NUCLEOTIDE SEQUENCE [LARGE SCALE GENOMIC DNA]</scope>
</reference>
<keyword evidence="2" id="KW-1185">Reference proteome</keyword>
<name>A0A4Y2IKI2_ARAVE</name>
<evidence type="ECO:0000313" key="1">
    <source>
        <dbReference type="EMBL" id="GBM77742.1"/>
    </source>
</evidence>
<dbReference type="Proteomes" id="UP000499080">
    <property type="component" value="Unassembled WGS sequence"/>
</dbReference>
<accession>A0A4Y2IKI2</accession>
<evidence type="ECO:0000313" key="2">
    <source>
        <dbReference type="Proteomes" id="UP000499080"/>
    </source>
</evidence>
<dbReference type="EMBL" id="BGPR01002708">
    <property type="protein sequence ID" value="GBM77742.1"/>
    <property type="molecule type" value="Genomic_DNA"/>
</dbReference>
<sequence>MRFDIRHHDIKFLRPQPPVDPNPEFVTGLKCSYLELCLSVNTKTQPGRRAEFGFGGMKCDLSTETAHFHQIWTKSIGARTVSLSASEHDNIRGGLVVRSRLLVRRFRISKPDFTEDALCTWALHVTSCVGVKRPRAGL</sequence>
<protein>
    <submittedName>
        <fullName evidence="1">Uncharacterized protein</fullName>
    </submittedName>
</protein>
<organism evidence="1 2">
    <name type="scientific">Araneus ventricosus</name>
    <name type="common">Orbweaver spider</name>
    <name type="synonym">Epeira ventricosa</name>
    <dbReference type="NCBI Taxonomy" id="182803"/>
    <lineage>
        <taxon>Eukaryota</taxon>
        <taxon>Metazoa</taxon>
        <taxon>Ecdysozoa</taxon>
        <taxon>Arthropoda</taxon>
        <taxon>Chelicerata</taxon>
        <taxon>Arachnida</taxon>
        <taxon>Araneae</taxon>
        <taxon>Araneomorphae</taxon>
        <taxon>Entelegynae</taxon>
        <taxon>Araneoidea</taxon>
        <taxon>Araneidae</taxon>
        <taxon>Araneus</taxon>
    </lineage>
</organism>
<proteinExistence type="predicted"/>
<dbReference type="AlphaFoldDB" id="A0A4Y2IKI2"/>
<gene>
    <name evidence="1" type="ORF">AVEN_18836_1</name>
</gene>